<keyword evidence="3" id="KW-1185">Reference proteome</keyword>
<reference evidence="2 3" key="1">
    <citation type="submission" date="2018-09" db="EMBL/GenBank/DDBJ databases">
        <authorList>
            <person name="Wang Z."/>
        </authorList>
    </citation>
    <scope>NUCLEOTIDE SEQUENCE [LARGE SCALE GENOMIC DNA]</scope>
    <source>
        <strain evidence="2 3">ALS 81</strain>
    </source>
</reference>
<evidence type="ECO:0000256" key="1">
    <source>
        <dbReference type="ARBA" id="ARBA00022801"/>
    </source>
</evidence>
<dbReference type="InterPro" id="IPR029058">
    <property type="entry name" value="AB_hydrolase_fold"/>
</dbReference>
<protein>
    <submittedName>
        <fullName evidence="2">Alpha/beta hydrolase</fullName>
    </submittedName>
</protein>
<keyword evidence="1 2" id="KW-0378">Hydrolase</keyword>
<evidence type="ECO:0000313" key="3">
    <source>
        <dbReference type="Proteomes" id="UP000286482"/>
    </source>
</evidence>
<dbReference type="InterPro" id="IPR010520">
    <property type="entry name" value="FrsA-like"/>
</dbReference>
<dbReference type="Proteomes" id="UP000286482">
    <property type="component" value="Unassembled WGS sequence"/>
</dbReference>
<sequence length="409" mass="45490">MSDNLSESLFKPQVLKRETSTLSNAKASQLQVVPHSTHGAWYRLLRRQLWAWQGVPALGTEALLSQIAVCQKTRTSELLDTVAGYQPGNWTYEWTQRAVHHQTKAKLAAEEGNSERAYDQHRIAFHCASIASFPHYRGDDSAASAQVIAHTNFVSAVAHHGTIYRQIKVPYEGRFISCNLLLPDTDSVKPVVVVSGSVDSIQSDYWPFYEKFLGPAGFAMLTVDIPGCGSNSRWHLKQDSTQLHMAVLNHLKNVPWVDSERVAMLGYRFGGNLAIRVGFLAPMQLKAIITIGSPVDHVYSSVQAFHDLPQMMRDCLANRFGEDSSYEDKLFYSARSLSLKTQGLLGSGKIQAPVLAMIIEDDELCPAQDAQLISSVSRCCEMKTLKNTQITDRLSGALNEATLWLQKHL</sequence>
<dbReference type="EMBL" id="RAQO01000008">
    <property type="protein sequence ID" value="RKF15757.1"/>
    <property type="molecule type" value="Genomic_DNA"/>
</dbReference>
<dbReference type="Gene3D" id="3.40.50.1820">
    <property type="entry name" value="alpha/beta hydrolase"/>
    <property type="match status" value="1"/>
</dbReference>
<comment type="caution">
    <text evidence="2">The sequence shown here is derived from an EMBL/GenBank/DDBJ whole genome shotgun (WGS) entry which is preliminary data.</text>
</comment>
<dbReference type="Pfam" id="PF06500">
    <property type="entry name" value="FrsA-like"/>
    <property type="match status" value="1"/>
</dbReference>
<evidence type="ECO:0000313" key="2">
    <source>
        <dbReference type="EMBL" id="RKF15757.1"/>
    </source>
</evidence>
<accession>A0A420E8P2</accession>
<name>A0A420E8P2_9ALTE</name>
<dbReference type="PANTHER" id="PTHR22946:SF4">
    <property type="entry name" value="ESTERASE FRSA"/>
    <property type="match status" value="1"/>
</dbReference>
<dbReference type="GO" id="GO:0016787">
    <property type="term" value="F:hydrolase activity"/>
    <property type="evidence" value="ECO:0007669"/>
    <property type="project" value="UniProtKB-KW"/>
</dbReference>
<dbReference type="OrthoDB" id="5590073at2"/>
<dbReference type="PANTHER" id="PTHR22946">
    <property type="entry name" value="DIENELACTONE HYDROLASE DOMAIN-CONTAINING PROTEIN-RELATED"/>
    <property type="match status" value="1"/>
</dbReference>
<proteinExistence type="predicted"/>
<gene>
    <name evidence="2" type="ORF">DBZ36_15375</name>
</gene>
<dbReference type="AlphaFoldDB" id="A0A420E8P2"/>
<organism evidence="2 3">
    <name type="scientific">Alginatibacterium sediminis</name>
    <dbReference type="NCBI Taxonomy" id="2164068"/>
    <lineage>
        <taxon>Bacteria</taxon>
        <taxon>Pseudomonadati</taxon>
        <taxon>Pseudomonadota</taxon>
        <taxon>Gammaproteobacteria</taxon>
        <taxon>Alteromonadales</taxon>
        <taxon>Alteromonadaceae</taxon>
        <taxon>Alginatibacterium</taxon>
    </lineage>
</organism>
<dbReference type="InterPro" id="IPR050261">
    <property type="entry name" value="FrsA_esterase"/>
</dbReference>
<dbReference type="RefSeq" id="WP_120355843.1">
    <property type="nucleotide sequence ID" value="NZ_RAQO01000008.1"/>
</dbReference>
<dbReference type="SUPFAM" id="SSF53474">
    <property type="entry name" value="alpha/beta-Hydrolases"/>
    <property type="match status" value="1"/>
</dbReference>